<keyword evidence="1" id="KW-0472">Membrane</keyword>
<keyword evidence="3" id="KW-1185">Reference proteome</keyword>
<comment type="caution">
    <text evidence="2">The sequence shown here is derived from an EMBL/GenBank/DDBJ whole genome shotgun (WGS) entry which is preliminary data.</text>
</comment>
<dbReference type="Pfam" id="PF11335">
    <property type="entry name" value="DUF3137"/>
    <property type="match status" value="1"/>
</dbReference>
<dbReference type="RefSeq" id="WP_157386753.1">
    <property type="nucleotide sequence ID" value="NZ_WRPP01000001.1"/>
</dbReference>
<feature type="transmembrane region" description="Helical" evidence="1">
    <location>
        <begin position="21"/>
        <end position="42"/>
    </location>
</feature>
<dbReference type="AlphaFoldDB" id="A0A7K1UST1"/>
<dbReference type="EMBL" id="WRPP01000001">
    <property type="protein sequence ID" value="MVU77407.1"/>
    <property type="molecule type" value="Genomic_DNA"/>
</dbReference>
<evidence type="ECO:0000313" key="2">
    <source>
        <dbReference type="EMBL" id="MVU77407.1"/>
    </source>
</evidence>
<evidence type="ECO:0000256" key="1">
    <source>
        <dbReference type="SAM" id="Phobius"/>
    </source>
</evidence>
<proteinExistence type="predicted"/>
<keyword evidence="1" id="KW-0812">Transmembrane</keyword>
<reference evidence="2 3" key="1">
    <citation type="submission" date="2019-12" db="EMBL/GenBank/DDBJ databases">
        <title>Nocardia sp. nov. ET3-3 isolated from soil.</title>
        <authorList>
            <person name="Kanchanasin P."/>
            <person name="Tanasupawat S."/>
            <person name="Yuki M."/>
            <person name="Kudo T."/>
        </authorList>
    </citation>
    <scope>NUCLEOTIDE SEQUENCE [LARGE SCALE GENOMIC DNA]</scope>
    <source>
        <strain evidence="2 3">ET3-3</strain>
    </source>
</reference>
<keyword evidence="1" id="KW-1133">Transmembrane helix</keyword>
<sequence>MNDTTGGESSGDSGSILSRPWVLNGLSLTTFAVLAFAQYRWWHDHGEPFSWVLLPATPLFAFVPAGIIVKAFRKRWTAAWAEENGFRYRRSGDWAVPAWDFPPFTIGRARRFRIRDTMEGTIGDYPASFFHLTWLHNNRINVSTHYRNVFALTLPAALPRMTMGVTLDGTTGTRVEFESAEFNDRFSVYCSKPAFAHAVLTPRTIDTLVGLARQHGGAVMLTKFEIVGNLLVGVTTLGNRPRDIGGVFAAMRVIADGIPRFAWTDYGTPATDRLEPFGPERKIA</sequence>
<gene>
    <name evidence="2" type="ORF">GPX89_09120</name>
</gene>
<evidence type="ECO:0000313" key="3">
    <source>
        <dbReference type="Proteomes" id="UP000466794"/>
    </source>
</evidence>
<accession>A0A7K1UST1</accession>
<protein>
    <submittedName>
        <fullName evidence="2">DUF3137 domain-containing protein</fullName>
    </submittedName>
</protein>
<dbReference type="Proteomes" id="UP000466794">
    <property type="component" value="Unassembled WGS sequence"/>
</dbReference>
<organism evidence="2 3">
    <name type="scientific">Nocardia terrae</name>
    <dbReference type="NCBI Taxonomy" id="2675851"/>
    <lineage>
        <taxon>Bacteria</taxon>
        <taxon>Bacillati</taxon>
        <taxon>Actinomycetota</taxon>
        <taxon>Actinomycetes</taxon>
        <taxon>Mycobacteriales</taxon>
        <taxon>Nocardiaceae</taxon>
        <taxon>Nocardia</taxon>
    </lineage>
</organism>
<feature type="transmembrane region" description="Helical" evidence="1">
    <location>
        <begin position="48"/>
        <end position="69"/>
    </location>
</feature>
<dbReference type="InterPro" id="IPR021484">
    <property type="entry name" value="DUF3137"/>
</dbReference>
<name>A0A7K1UST1_9NOCA</name>